<feature type="coiled-coil region" evidence="18">
    <location>
        <begin position="47"/>
        <end position="74"/>
    </location>
</feature>
<keyword evidence="8" id="KW-0808">Transferase</keyword>
<dbReference type="PANTHER" id="PTHR22988:SF76">
    <property type="entry name" value="CHROMOSOME UNDETERMINED SCAFFOLD_135, WHOLE GENOME SHOTGUN SEQUENCE"/>
    <property type="match status" value="1"/>
</dbReference>
<comment type="catalytic activity">
    <reaction evidence="14">
        <text>L-threonyl-[protein] + ATP = O-phospho-L-threonyl-[protein] + ADP + H(+)</text>
        <dbReference type="Rhea" id="RHEA:46608"/>
        <dbReference type="Rhea" id="RHEA-COMP:11060"/>
        <dbReference type="Rhea" id="RHEA-COMP:11605"/>
        <dbReference type="ChEBI" id="CHEBI:15378"/>
        <dbReference type="ChEBI" id="CHEBI:30013"/>
        <dbReference type="ChEBI" id="CHEBI:30616"/>
        <dbReference type="ChEBI" id="CHEBI:61977"/>
        <dbReference type="ChEBI" id="CHEBI:456216"/>
        <dbReference type="EC" id="2.7.11.1"/>
    </reaction>
</comment>
<dbReference type="EnsemblMetazoa" id="XM_003384884.3">
    <property type="protein sequence ID" value="XP_003384932.1"/>
    <property type="gene ID" value="LOC100635937"/>
</dbReference>
<dbReference type="InterPro" id="IPR011009">
    <property type="entry name" value="Kinase-like_dom_sf"/>
</dbReference>
<keyword evidence="22" id="KW-1185">Reference proteome</keyword>
<dbReference type="SUPFAM" id="SSF56112">
    <property type="entry name" value="Protein kinase-like (PK-like)"/>
    <property type="match status" value="1"/>
</dbReference>
<keyword evidence="11" id="KW-0418">Kinase</keyword>
<keyword evidence="9" id="KW-0479">Metal-binding</keyword>
<dbReference type="InterPro" id="IPR008271">
    <property type="entry name" value="Ser/Thr_kinase_AS"/>
</dbReference>
<keyword evidence="13" id="KW-0460">Magnesium</keyword>
<dbReference type="KEGG" id="aqu:100635937"/>
<evidence type="ECO:0000256" key="6">
    <source>
        <dbReference type="ARBA" id="ARBA00022527"/>
    </source>
</evidence>
<reference evidence="22" key="1">
    <citation type="journal article" date="2010" name="Nature">
        <title>The Amphimedon queenslandica genome and the evolution of animal complexity.</title>
        <authorList>
            <person name="Srivastava M."/>
            <person name="Simakov O."/>
            <person name="Chapman J."/>
            <person name="Fahey B."/>
            <person name="Gauthier M.E."/>
            <person name="Mitros T."/>
            <person name="Richards G.S."/>
            <person name="Conaco C."/>
            <person name="Dacre M."/>
            <person name="Hellsten U."/>
            <person name="Larroux C."/>
            <person name="Putnam N.H."/>
            <person name="Stanke M."/>
            <person name="Adamska M."/>
            <person name="Darling A."/>
            <person name="Degnan S.M."/>
            <person name="Oakley T.H."/>
            <person name="Plachetzki D.C."/>
            <person name="Zhai Y."/>
            <person name="Adamski M."/>
            <person name="Calcino A."/>
            <person name="Cummins S.F."/>
            <person name="Goodstein D.M."/>
            <person name="Harris C."/>
            <person name="Jackson D.J."/>
            <person name="Leys S.P."/>
            <person name="Shu S."/>
            <person name="Woodcroft B.J."/>
            <person name="Vervoort M."/>
            <person name="Kosik K.S."/>
            <person name="Manning G."/>
            <person name="Degnan B.M."/>
            <person name="Rokhsar D.S."/>
        </authorList>
    </citation>
    <scope>NUCLEOTIDE SEQUENCE [LARGE SCALE GENOMIC DNA]</scope>
</reference>
<evidence type="ECO:0000259" key="20">
    <source>
        <dbReference type="PROSITE" id="PS51285"/>
    </source>
</evidence>
<comment type="cofactor">
    <cofactor evidence="1">
        <name>Mg(2+)</name>
        <dbReference type="ChEBI" id="CHEBI:18420"/>
    </cofactor>
</comment>
<dbReference type="CDD" id="cd21775">
    <property type="entry name" value="MobB_NDR-like"/>
    <property type="match status" value="1"/>
</dbReference>
<comment type="subcellular location">
    <subcellularLocation>
        <location evidence="2">Cytoplasm</location>
    </subcellularLocation>
</comment>
<evidence type="ECO:0000256" key="5">
    <source>
        <dbReference type="ARBA" id="ARBA00022490"/>
    </source>
</evidence>
<dbReference type="eggNOG" id="KOG0605">
    <property type="taxonomic scope" value="Eukaryota"/>
</dbReference>
<dbReference type="Pfam" id="PF00069">
    <property type="entry name" value="Pkinase"/>
    <property type="match status" value="1"/>
</dbReference>
<dbReference type="PROSITE" id="PS00107">
    <property type="entry name" value="PROTEIN_KINASE_ATP"/>
    <property type="match status" value="1"/>
</dbReference>
<dbReference type="InterPro" id="IPR050839">
    <property type="entry name" value="Rho-assoc_Ser/Thr_Kinase"/>
</dbReference>
<dbReference type="GO" id="GO:0009653">
    <property type="term" value="P:anatomical structure morphogenesis"/>
    <property type="evidence" value="ECO:0007669"/>
    <property type="project" value="UniProtKB-ARBA"/>
</dbReference>
<dbReference type="GO" id="GO:0045177">
    <property type="term" value="C:apical part of cell"/>
    <property type="evidence" value="ECO:0007669"/>
    <property type="project" value="UniProtKB-ARBA"/>
</dbReference>
<reference evidence="21" key="2">
    <citation type="submission" date="2017-05" db="UniProtKB">
        <authorList>
            <consortium name="EnsemblMetazoa"/>
        </authorList>
    </citation>
    <scope>IDENTIFICATION</scope>
</reference>
<evidence type="ECO:0000256" key="8">
    <source>
        <dbReference type="ARBA" id="ARBA00022679"/>
    </source>
</evidence>
<evidence type="ECO:0000256" key="7">
    <source>
        <dbReference type="ARBA" id="ARBA00022553"/>
    </source>
</evidence>
<feature type="domain" description="Protein kinase" evidence="19">
    <location>
        <begin position="88"/>
        <end position="377"/>
    </location>
</feature>
<dbReference type="InterPro" id="IPR017441">
    <property type="entry name" value="Protein_kinase_ATP_BS"/>
</dbReference>
<dbReference type="Proteomes" id="UP000007879">
    <property type="component" value="Unassembled WGS sequence"/>
</dbReference>
<dbReference type="FunFam" id="1.10.510.10:FF:000057">
    <property type="entry name" value="Non-specific serine/threonine protein kinase"/>
    <property type="match status" value="1"/>
</dbReference>
<protein>
    <recommendedName>
        <fullName evidence="4">non-specific serine/threonine protein kinase</fullName>
        <ecNumber evidence="4">2.7.11.1</ecNumber>
    </recommendedName>
</protein>
<evidence type="ECO:0000256" key="12">
    <source>
        <dbReference type="ARBA" id="ARBA00022840"/>
    </source>
</evidence>
<evidence type="ECO:0000259" key="19">
    <source>
        <dbReference type="PROSITE" id="PS50011"/>
    </source>
</evidence>
<dbReference type="SMART" id="SM00220">
    <property type="entry name" value="S_TKc"/>
    <property type="match status" value="1"/>
</dbReference>
<dbReference type="GO" id="GO:0042308">
    <property type="term" value="P:negative regulation of protein import into nucleus"/>
    <property type="evidence" value="ECO:0007669"/>
    <property type="project" value="UniProtKB-ARBA"/>
</dbReference>
<evidence type="ECO:0000256" key="9">
    <source>
        <dbReference type="ARBA" id="ARBA00022723"/>
    </source>
</evidence>
<dbReference type="STRING" id="400682.A0A1X7VC79"/>
<dbReference type="AlphaFoldDB" id="A0A1X7VC79"/>
<keyword evidence="6 17" id="KW-0723">Serine/threonine-protein kinase</keyword>
<organism evidence="21">
    <name type="scientific">Amphimedon queenslandica</name>
    <name type="common">Sponge</name>
    <dbReference type="NCBI Taxonomy" id="400682"/>
    <lineage>
        <taxon>Eukaryota</taxon>
        <taxon>Metazoa</taxon>
        <taxon>Porifera</taxon>
        <taxon>Demospongiae</taxon>
        <taxon>Heteroscleromorpha</taxon>
        <taxon>Haplosclerida</taxon>
        <taxon>Niphatidae</taxon>
        <taxon>Amphimedon</taxon>
    </lineage>
</organism>
<evidence type="ECO:0000313" key="22">
    <source>
        <dbReference type="Proteomes" id="UP000007879"/>
    </source>
</evidence>
<gene>
    <name evidence="21" type="primary">100635937</name>
</gene>
<keyword evidence="5" id="KW-0963">Cytoplasm</keyword>
<dbReference type="GO" id="GO:0004674">
    <property type="term" value="F:protein serine/threonine kinase activity"/>
    <property type="evidence" value="ECO:0007669"/>
    <property type="project" value="UniProtKB-KW"/>
</dbReference>
<evidence type="ECO:0000256" key="13">
    <source>
        <dbReference type="ARBA" id="ARBA00022842"/>
    </source>
</evidence>
<dbReference type="OMA" id="HDNAYYQ"/>
<evidence type="ECO:0000256" key="16">
    <source>
        <dbReference type="PROSITE-ProRule" id="PRU10141"/>
    </source>
</evidence>
<dbReference type="Pfam" id="PF00433">
    <property type="entry name" value="Pkinase_C"/>
    <property type="match status" value="1"/>
</dbReference>
<evidence type="ECO:0000256" key="18">
    <source>
        <dbReference type="SAM" id="Coils"/>
    </source>
</evidence>
<dbReference type="Gene3D" id="1.10.510.10">
    <property type="entry name" value="Transferase(Phosphotransferase) domain 1"/>
    <property type="match status" value="1"/>
</dbReference>
<dbReference type="PROSITE" id="PS50011">
    <property type="entry name" value="PROTEIN_KINASE_DOM"/>
    <property type="match status" value="1"/>
</dbReference>
<dbReference type="Gene3D" id="3.30.200.20">
    <property type="entry name" value="Phosphorylase Kinase, domain 1"/>
    <property type="match status" value="1"/>
</dbReference>
<accession>A0A1X7VC79</accession>
<name>A0A1X7VC79_AMPQE</name>
<comment type="catalytic activity">
    <reaction evidence="15">
        <text>L-seryl-[protein] + ATP = O-phospho-L-seryl-[protein] + ADP + H(+)</text>
        <dbReference type="Rhea" id="RHEA:17989"/>
        <dbReference type="Rhea" id="RHEA-COMP:9863"/>
        <dbReference type="Rhea" id="RHEA-COMP:11604"/>
        <dbReference type="ChEBI" id="CHEBI:15378"/>
        <dbReference type="ChEBI" id="CHEBI:29999"/>
        <dbReference type="ChEBI" id="CHEBI:30616"/>
        <dbReference type="ChEBI" id="CHEBI:83421"/>
        <dbReference type="ChEBI" id="CHEBI:456216"/>
        <dbReference type="EC" id="2.7.11.1"/>
    </reaction>
</comment>
<dbReference type="GO" id="GO:0046872">
    <property type="term" value="F:metal ion binding"/>
    <property type="evidence" value="ECO:0007669"/>
    <property type="project" value="UniProtKB-KW"/>
</dbReference>
<dbReference type="GO" id="GO:0048731">
    <property type="term" value="P:system development"/>
    <property type="evidence" value="ECO:0007669"/>
    <property type="project" value="UniProtKB-ARBA"/>
</dbReference>
<dbReference type="PROSITE" id="PS00108">
    <property type="entry name" value="PROTEIN_KINASE_ST"/>
    <property type="match status" value="1"/>
</dbReference>
<sequence length="448" mass="52737">MATAEVAQLPFSATSLENARKAKVSTQNFYENLLIQDRDRTNRWKKLEQSMSELELADEEREERRKQHAQKETQFLRLRRSRLGKKDFKRLKIIGRGAFGEVVLVQKIDTGHVYAMKVLRKSDMVEKEQIAHARAERDILVEADNPWVVKMYYSFQDAINLYFIMEFLPGGDMMTLLMKKDILSEDVTRFYIAESILAVDSIHKMSFIHRDIKPDNLLLDSRGHIKLSDFGLCTGLKIAHRTEFYRDLSNVDLSDPQDSRRFSQTWKKTRRDRAFSTVGTPDYIAPEVFMQTGYTHLCDYWSLGVIMYEMLMGFPPFCSEKPQDTYRKIMNWRQHLIFSPELPTISKDAESLIRSLLCDSQHRLGQDVEEIKRQPFFRGTDWDHIRDRPASIPVHVKHMADTSNFDDFEELEHQKDHEESESDSKDWVFQNFTFKRFEGLTQRGHVRL</sequence>
<dbReference type="InterPro" id="IPR000961">
    <property type="entry name" value="AGC-kinase_C"/>
</dbReference>
<dbReference type="PROSITE" id="PS51285">
    <property type="entry name" value="AGC_KINASE_CTER"/>
    <property type="match status" value="1"/>
</dbReference>
<dbReference type="GO" id="GO:0005737">
    <property type="term" value="C:cytoplasm"/>
    <property type="evidence" value="ECO:0007669"/>
    <property type="project" value="UniProtKB-SubCell"/>
</dbReference>
<evidence type="ECO:0000256" key="17">
    <source>
        <dbReference type="RuleBase" id="RU000304"/>
    </source>
</evidence>
<evidence type="ECO:0000256" key="3">
    <source>
        <dbReference type="ARBA" id="ARBA00009903"/>
    </source>
</evidence>
<evidence type="ECO:0000256" key="14">
    <source>
        <dbReference type="ARBA" id="ARBA00047899"/>
    </source>
</evidence>
<dbReference type="GO" id="GO:0071944">
    <property type="term" value="C:cell periphery"/>
    <property type="evidence" value="ECO:0007669"/>
    <property type="project" value="UniProtKB-ARBA"/>
</dbReference>
<dbReference type="GO" id="GO:0005524">
    <property type="term" value="F:ATP binding"/>
    <property type="evidence" value="ECO:0007669"/>
    <property type="project" value="UniProtKB-UniRule"/>
</dbReference>
<dbReference type="InterPro" id="IPR017892">
    <property type="entry name" value="Pkinase_C"/>
</dbReference>
<dbReference type="CDD" id="cd05599">
    <property type="entry name" value="STKc_NDR_like"/>
    <property type="match status" value="1"/>
</dbReference>
<keyword evidence="12 16" id="KW-0067">ATP-binding</keyword>
<dbReference type="InParanoid" id="A0A1X7VC79"/>
<keyword evidence="10 16" id="KW-0547">Nucleotide-binding</keyword>
<evidence type="ECO:0000256" key="15">
    <source>
        <dbReference type="ARBA" id="ARBA00048679"/>
    </source>
</evidence>
<evidence type="ECO:0000256" key="1">
    <source>
        <dbReference type="ARBA" id="ARBA00001946"/>
    </source>
</evidence>
<dbReference type="InterPro" id="IPR000719">
    <property type="entry name" value="Prot_kinase_dom"/>
</dbReference>
<dbReference type="OrthoDB" id="3638488at2759"/>
<evidence type="ECO:0000313" key="21">
    <source>
        <dbReference type="EnsemblMetazoa" id="Aqu2.1.37598_001"/>
    </source>
</evidence>
<comment type="similarity">
    <text evidence="3">Belongs to the protein kinase superfamily. AGC Ser/Thr protein kinase family.</text>
</comment>
<proteinExistence type="inferred from homology"/>
<evidence type="ECO:0000256" key="11">
    <source>
        <dbReference type="ARBA" id="ARBA00022777"/>
    </source>
</evidence>
<evidence type="ECO:0000256" key="2">
    <source>
        <dbReference type="ARBA" id="ARBA00004496"/>
    </source>
</evidence>
<feature type="binding site" evidence="16">
    <location>
        <position position="117"/>
    </location>
    <ligand>
        <name>ATP</name>
        <dbReference type="ChEBI" id="CHEBI:30616"/>
    </ligand>
</feature>
<feature type="domain" description="AGC-kinase C-terminal" evidence="20">
    <location>
        <begin position="378"/>
        <end position="444"/>
    </location>
</feature>
<dbReference type="EnsemblMetazoa" id="Aqu2.1.37598_001">
    <property type="protein sequence ID" value="Aqu2.1.37598_001"/>
    <property type="gene ID" value="Aqu2.1.37598"/>
</dbReference>
<dbReference type="FunFam" id="1.10.510.10:FF:000086">
    <property type="entry name" value="Non-specific serine/threonine protein kinase"/>
    <property type="match status" value="1"/>
</dbReference>
<keyword evidence="7" id="KW-0597">Phosphoprotein</keyword>
<dbReference type="PANTHER" id="PTHR22988">
    <property type="entry name" value="MYOTONIC DYSTROPHY S/T KINASE-RELATED"/>
    <property type="match status" value="1"/>
</dbReference>
<keyword evidence="18" id="KW-0175">Coiled coil</keyword>
<dbReference type="EC" id="2.7.11.1" evidence="4"/>
<evidence type="ECO:0000256" key="10">
    <source>
        <dbReference type="ARBA" id="ARBA00022741"/>
    </source>
</evidence>
<dbReference type="FunFam" id="3.30.200.20:FF:000391">
    <property type="entry name" value="Large tumor suppressor kinase 1"/>
    <property type="match status" value="1"/>
</dbReference>
<evidence type="ECO:0000256" key="4">
    <source>
        <dbReference type="ARBA" id="ARBA00012513"/>
    </source>
</evidence>